<dbReference type="OrthoDB" id="8650434at2"/>
<evidence type="ECO:0000313" key="2">
    <source>
        <dbReference type="EMBL" id="KJL26141.1"/>
    </source>
</evidence>
<dbReference type="Proteomes" id="UP000033725">
    <property type="component" value="Unassembled WGS sequence"/>
</dbReference>
<dbReference type="Pfam" id="PF10728">
    <property type="entry name" value="DUF2520"/>
    <property type="match status" value="1"/>
</dbReference>
<dbReference type="AlphaFoldDB" id="A0A0F0L3M6"/>
<dbReference type="Gene3D" id="1.10.1040.20">
    <property type="entry name" value="ProC-like, C-terminal domain"/>
    <property type="match status" value="1"/>
</dbReference>
<evidence type="ECO:0000313" key="3">
    <source>
        <dbReference type="Proteomes" id="UP000033725"/>
    </source>
</evidence>
<evidence type="ECO:0000259" key="1">
    <source>
        <dbReference type="Pfam" id="PF10728"/>
    </source>
</evidence>
<dbReference type="PATRIC" id="fig|82380.10.peg.362"/>
<dbReference type="EMBL" id="JYIV01000013">
    <property type="protein sequence ID" value="KJL26141.1"/>
    <property type="molecule type" value="Genomic_DNA"/>
</dbReference>
<comment type="caution">
    <text evidence="2">The sequence shown here is derived from an EMBL/GenBank/DDBJ whole genome shotgun (WGS) entry which is preliminary data.</text>
</comment>
<dbReference type="PANTHER" id="PTHR40459">
    <property type="entry name" value="CONSERVED HYPOTHETICAL ALANINE AND LEUCINE RICH PROTEIN"/>
    <property type="match status" value="1"/>
</dbReference>
<proteinExistence type="predicted"/>
<accession>A0A0F0L3M6</accession>
<feature type="domain" description="DUF2520" evidence="1">
    <location>
        <begin position="112"/>
        <end position="236"/>
    </location>
</feature>
<dbReference type="PANTHER" id="PTHR40459:SF1">
    <property type="entry name" value="CONSERVED HYPOTHETICAL ALANINE AND LEUCINE RICH PROTEIN"/>
    <property type="match status" value="1"/>
</dbReference>
<protein>
    <recommendedName>
        <fullName evidence="1">DUF2520 domain-containing protein</fullName>
    </recommendedName>
</protein>
<gene>
    <name evidence="2" type="ORF">RN51_00361</name>
</gene>
<sequence length="262" mass="26748">MHTSAFLAPGTTIAIVGAGRLGRVLARALRAAGFDVVGPLGRDERIPDVDVVLLTVPDAAIAEAAPVARAHADFLGHVSGATALTDVDFSLHPLQTFTGDEPAEVFRGIGAAIAGRTPAAREVAEQLATALGASPFEIDDAQRVSYHAAASFASNFVLTVLDAAEGLASDAGIPRDITRSLLAPLVRQTVENWAENGAAAVLTGPIARGDEGTVARQRAAAEALELDDLFDALAAATREVAARPTATASAIAPAPALEEPTP</sequence>
<dbReference type="InterPro" id="IPR036291">
    <property type="entry name" value="NAD(P)-bd_dom_sf"/>
</dbReference>
<dbReference type="InterPro" id="IPR008927">
    <property type="entry name" value="6-PGluconate_DH-like_C_sf"/>
</dbReference>
<organism evidence="2 3">
    <name type="scientific">Microbacterium oxydans</name>
    <dbReference type="NCBI Taxonomy" id="82380"/>
    <lineage>
        <taxon>Bacteria</taxon>
        <taxon>Bacillati</taxon>
        <taxon>Actinomycetota</taxon>
        <taxon>Actinomycetes</taxon>
        <taxon>Micrococcales</taxon>
        <taxon>Microbacteriaceae</taxon>
        <taxon>Microbacterium</taxon>
    </lineage>
</organism>
<dbReference type="SUPFAM" id="SSF48179">
    <property type="entry name" value="6-phosphogluconate dehydrogenase C-terminal domain-like"/>
    <property type="match status" value="1"/>
</dbReference>
<dbReference type="RefSeq" id="WP_045262328.1">
    <property type="nucleotide sequence ID" value="NZ_JYIV01000013.1"/>
</dbReference>
<dbReference type="Gene3D" id="3.40.50.720">
    <property type="entry name" value="NAD(P)-binding Rossmann-like Domain"/>
    <property type="match status" value="2"/>
</dbReference>
<dbReference type="SUPFAM" id="SSF51735">
    <property type="entry name" value="NAD(P)-binding Rossmann-fold domains"/>
    <property type="match status" value="1"/>
</dbReference>
<reference evidence="2 3" key="1">
    <citation type="submission" date="2015-02" db="EMBL/GenBank/DDBJ databases">
        <title>Draft genome sequences of ten Microbacterium spp. with emphasis on heavy metal contaminated environments.</title>
        <authorList>
            <person name="Corretto E."/>
        </authorList>
    </citation>
    <scope>NUCLEOTIDE SEQUENCE [LARGE SCALE GENOMIC DNA]</scope>
    <source>
        <strain evidence="2 3">BEL163</strain>
    </source>
</reference>
<dbReference type="InterPro" id="IPR037108">
    <property type="entry name" value="TM1727-like_C_sf"/>
</dbReference>
<dbReference type="InterPro" id="IPR018931">
    <property type="entry name" value="DUF2520"/>
</dbReference>
<name>A0A0F0L3M6_9MICO</name>